<dbReference type="AlphaFoldDB" id="A0A2C9EKL8"/>
<dbReference type="eggNOG" id="COG0456">
    <property type="taxonomic scope" value="Bacteria"/>
</dbReference>
<dbReference type="KEGG" id="pprc:PFLCHA0_c24360"/>
<dbReference type="EMBL" id="CP003190">
    <property type="protein sequence ID" value="AGL84207.1"/>
    <property type="molecule type" value="Genomic_DNA"/>
</dbReference>
<dbReference type="Proteomes" id="UP000013940">
    <property type="component" value="Chromosome"/>
</dbReference>
<dbReference type="CDD" id="cd04301">
    <property type="entry name" value="NAT_SF"/>
    <property type="match status" value="1"/>
</dbReference>
<dbReference type="HOGENOM" id="CLU_013985_19_3_6"/>
<dbReference type="GeneID" id="57475430"/>
<dbReference type="RefSeq" id="WP_015635142.1">
    <property type="nucleotide sequence ID" value="NC_021237.1"/>
</dbReference>
<dbReference type="PANTHER" id="PTHR43877">
    <property type="entry name" value="AMINOALKYLPHOSPHONATE N-ACETYLTRANSFERASE-RELATED-RELATED"/>
    <property type="match status" value="1"/>
</dbReference>
<evidence type="ECO:0000259" key="3">
    <source>
        <dbReference type="PROSITE" id="PS51186"/>
    </source>
</evidence>
<dbReference type="Pfam" id="PF00583">
    <property type="entry name" value="Acetyltransf_1"/>
    <property type="match status" value="1"/>
</dbReference>
<dbReference type="SUPFAM" id="SSF55729">
    <property type="entry name" value="Acyl-CoA N-acyltransferases (Nat)"/>
    <property type="match status" value="1"/>
</dbReference>
<dbReference type="InterPro" id="IPR000182">
    <property type="entry name" value="GNAT_dom"/>
</dbReference>
<protein>
    <submittedName>
        <fullName evidence="4">GCN5-like N-acetyltransferase</fullName>
    </submittedName>
</protein>
<evidence type="ECO:0000256" key="1">
    <source>
        <dbReference type="ARBA" id="ARBA00022679"/>
    </source>
</evidence>
<organism evidence="4 5">
    <name type="scientific">Pseudomonas protegens (strain DSM 19095 / LMG 27888 / CFBP 6595 / CHA0)</name>
    <dbReference type="NCBI Taxonomy" id="1124983"/>
    <lineage>
        <taxon>Bacteria</taxon>
        <taxon>Pseudomonadati</taxon>
        <taxon>Pseudomonadota</taxon>
        <taxon>Gammaproteobacteria</taxon>
        <taxon>Pseudomonadales</taxon>
        <taxon>Pseudomonadaceae</taxon>
        <taxon>Pseudomonas</taxon>
    </lineage>
</organism>
<reference evidence="5" key="1">
    <citation type="journal article" date="2014" name="Genome Announc.">
        <title>Full-genome sequence of the plant growth-promoting bacterium Pseudomonas protegens CHA0.</title>
        <authorList>
            <person name="Jousset A."/>
            <person name="Schuldes J."/>
            <person name="Keel C."/>
            <person name="Maurhofer M."/>
            <person name="Daniel R."/>
            <person name="Scheu S."/>
            <person name="Thuermer A."/>
        </authorList>
    </citation>
    <scope>NUCLEOTIDE SEQUENCE [LARGE SCALE GENOMIC DNA]</scope>
    <source>
        <strain evidence="5">DSM 19095 / LMG 27888 / CFBP 6595 / CHA0</strain>
    </source>
</reference>
<feature type="domain" description="N-acetyltransferase" evidence="3">
    <location>
        <begin position="1"/>
        <end position="159"/>
    </location>
</feature>
<evidence type="ECO:0000313" key="4">
    <source>
        <dbReference type="EMBL" id="AGL84207.1"/>
    </source>
</evidence>
<keyword evidence="2" id="KW-0012">Acyltransferase</keyword>
<evidence type="ECO:0000313" key="5">
    <source>
        <dbReference type="Proteomes" id="UP000013940"/>
    </source>
</evidence>
<accession>A0A2C9EKL8</accession>
<dbReference type="PROSITE" id="PS51186">
    <property type="entry name" value="GNAT"/>
    <property type="match status" value="1"/>
</dbReference>
<dbReference type="GO" id="GO:0016747">
    <property type="term" value="F:acyltransferase activity, transferring groups other than amino-acyl groups"/>
    <property type="evidence" value="ECO:0007669"/>
    <property type="project" value="InterPro"/>
</dbReference>
<sequence>MDIRPTQTKDWRLLKQVRLAALQDAPTAFGVSYQSAARYSDQQWQERASGATSAFWLAIEDGQPLGMIGAAVSEANRYNLIGMWVAPAARGSGVAARLVEAVKSRAREQGHERVFLDVSPANARAASFYLRQGFAFIDEWEPLQSHPHIQVQTMLWTVQG</sequence>
<proteinExistence type="predicted"/>
<dbReference type="Gene3D" id="3.40.630.30">
    <property type="match status" value="1"/>
</dbReference>
<dbReference type="InterPro" id="IPR050832">
    <property type="entry name" value="Bact_Acetyltransf"/>
</dbReference>
<name>A0A2C9EKL8_PSEPH</name>
<gene>
    <name evidence="4" type="ORF">PFLCHA0_c24360</name>
</gene>
<dbReference type="InterPro" id="IPR016181">
    <property type="entry name" value="Acyl_CoA_acyltransferase"/>
</dbReference>
<dbReference type="PANTHER" id="PTHR43877:SF2">
    <property type="entry name" value="AMINOALKYLPHOSPHONATE N-ACETYLTRANSFERASE-RELATED"/>
    <property type="match status" value="1"/>
</dbReference>
<evidence type="ECO:0000256" key="2">
    <source>
        <dbReference type="ARBA" id="ARBA00023315"/>
    </source>
</evidence>
<keyword evidence="1 4" id="KW-0808">Transferase</keyword>